<dbReference type="EMBL" id="JANEYG010000030">
    <property type="protein sequence ID" value="KAJ8917832.1"/>
    <property type="molecule type" value="Genomic_DNA"/>
</dbReference>
<sequence>MSSTSSKQSLSECDAVSLRESEVTQKKFLERLSDNQLIQAVNDKARELRHLRLENQVFFNYLKDNEPAEVEGFDNLVKFAEEKAWVKKAAVAKIPTTSYSEYARGSVSSRRSVRYESFSSVCSIFEGKGPKLNQDAISDMVMKAMEETQSNLEILLKKSQRLRRNLNAELEEFILREKDIKESKDSFEFNVMIQAMDPLTQRIPAEKFVRWMEEWLKSAQLNIEKLRLRTASLKIQARKVSAILLQRQELGENVHAVDFDQLEIENKHFAKKIRPEESATHRKDLHNLQDIYNKVKAAVAEKERIIKKTEDDCDKIEVEIDKAREKYNNFKTLTKAYKVPDVMEYVDVKKRLDELKNNLKVWYRRKKIQDITLNACLRQMKNVTGSSKVERAWLEDLGADGTIDSSFDDLSTI</sequence>
<dbReference type="Proteomes" id="UP001159042">
    <property type="component" value="Unassembled WGS sequence"/>
</dbReference>
<name>A0AAV8VUT4_9CUCU</name>
<accession>A0AAV8VUT4</accession>
<dbReference type="InterPro" id="IPR025254">
    <property type="entry name" value="CCDC113/CCDC96_CC"/>
</dbReference>
<proteinExistence type="inferred from homology"/>
<organism evidence="9 10">
    <name type="scientific">Exocentrus adspersus</name>
    <dbReference type="NCBI Taxonomy" id="1586481"/>
    <lineage>
        <taxon>Eukaryota</taxon>
        <taxon>Metazoa</taxon>
        <taxon>Ecdysozoa</taxon>
        <taxon>Arthropoda</taxon>
        <taxon>Hexapoda</taxon>
        <taxon>Insecta</taxon>
        <taxon>Pterygota</taxon>
        <taxon>Neoptera</taxon>
        <taxon>Endopterygota</taxon>
        <taxon>Coleoptera</taxon>
        <taxon>Polyphaga</taxon>
        <taxon>Cucujiformia</taxon>
        <taxon>Chrysomeloidea</taxon>
        <taxon>Cerambycidae</taxon>
        <taxon>Lamiinae</taxon>
        <taxon>Acanthocinini</taxon>
        <taxon>Exocentrus</taxon>
    </lineage>
</organism>
<comment type="subcellular location">
    <subcellularLocation>
        <location evidence="1">Cell projection</location>
        <location evidence="1">Cilium</location>
    </subcellularLocation>
</comment>
<keyword evidence="2" id="KW-0970">Cilium biogenesis/degradation</keyword>
<dbReference type="GO" id="GO:0005930">
    <property type="term" value="C:axoneme"/>
    <property type="evidence" value="ECO:0007669"/>
    <property type="project" value="TreeGrafter"/>
</dbReference>
<gene>
    <name evidence="9" type="ORF">NQ315_010741</name>
</gene>
<feature type="coiled-coil region" evidence="7">
    <location>
        <begin position="292"/>
        <end position="365"/>
    </location>
</feature>
<dbReference type="InterPro" id="IPR051885">
    <property type="entry name" value="CC_CF"/>
</dbReference>
<feature type="domain" description="CCDC113/CCDC96 coiled-coil" evidence="8">
    <location>
        <begin position="219"/>
        <end position="273"/>
    </location>
</feature>
<keyword evidence="4" id="KW-0966">Cell projection</keyword>
<dbReference type="PANTHER" id="PTHR15654">
    <property type="entry name" value="COILED-COIL DOMAIN-CONTAINING PROTEIN 113-RELATED"/>
    <property type="match status" value="1"/>
</dbReference>
<dbReference type="Pfam" id="PF13870">
    <property type="entry name" value="CCDC113_CCDC96_CC"/>
    <property type="match status" value="1"/>
</dbReference>
<keyword evidence="3 7" id="KW-0175">Coiled coil</keyword>
<feature type="coiled-coil region" evidence="7">
    <location>
        <begin position="145"/>
        <end position="176"/>
    </location>
</feature>
<evidence type="ECO:0000256" key="3">
    <source>
        <dbReference type="ARBA" id="ARBA00023054"/>
    </source>
</evidence>
<protein>
    <recommendedName>
        <fullName evidence="6">Cilia- and flagella-associated protein 263</fullName>
    </recommendedName>
</protein>
<evidence type="ECO:0000256" key="2">
    <source>
        <dbReference type="ARBA" id="ARBA00022794"/>
    </source>
</evidence>
<evidence type="ECO:0000256" key="5">
    <source>
        <dbReference type="ARBA" id="ARBA00044506"/>
    </source>
</evidence>
<dbReference type="GO" id="GO:0036064">
    <property type="term" value="C:ciliary basal body"/>
    <property type="evidence" value="ECO:0007669"/>
    <property type="project" value="TreeGrafter"/>
</dbReference>
<dbReference type="AlphaFoldDB" id="A0AAV8VUT4"/>
<comment type="caution">
    <text evidence="9">The sequence shown here is derived from an EMBL/GenBank/DDBJ whole genome shotgun (WGS) entry which is preliminary data.</text>
</comment>
<evidence type="ECO:0000256" key="6">
    <source>
        <dbReference type="ARBA" id="ARBA00044798"/>
    </source>
</evidence>
<evidence type="ECO:0000313" key="10">
    <source>
        <dbReference type="Proteomes" id="UP001159042"/>
    </source>
</evidence>
<dbReference type="GO" id="GO:0060271">
    <property type="term" value="P:cilium assembly"/>
    <property type="evidence" value="ECO:0007669"/>
    <property type="project" value="TreeGrafter"/>
</dbReference>
<evidence type="ECO:0000256" key="7">
    <source>
        <dbReference type="SAM" id="Coils"/>
    </source>
</evidence>
<reference evidence="9 10" key="1">
    <citation type="journal article" date="2023" name="Insect Mol. Biol.">
        <title>Genome sequencing provides insights into the evolution of gene families encoding plant cell wall-degrading enzymes in longhorned beetles.</title>
        <authorList>
            <person name="Shin N.R."/>
            <person name="Okamura Y."/>
            <person name="Kirsch R."/>
            <person name="Pauchet Y."/>
        </authorList>
    </citation>
    <scope>NUCLEOTIDE SEQUENCE [LARGE SCALE GENOMIC DNA]</scope>
    <source>
        <strain evidence="9">EAD_L_NR</strain>
    </source>
</reference>
<keyword evidence="10" id="KW-1185">Reference proteome</keyword>
<evidence type="ECO:0000256" key="4">
    <source>
        <dbReference type="ARBA" id="ARBA00023273"/>
    </source>
</evidence>
<dbReference type="PANTHER" id="PTHR15654:SF2">
    <property type="entry name" value="COILED-COIL DOMAIN-CONTAINING PROTEIN 113"/>
    <property type="match status" value="1"/>
</dbReference>
<comment type="similarity">
    <text evidence="5">Belongs to the CFAP263 family.</text>
</comment>
<evidence type="ECO:0000256" key="1">
    <source>
        <dbReference type="ARBA" id="ARBA00004138"/>
    </source>
</evidence>
<evidence type="ECO:0000259" key="8">
    <source>
        <dbReference type="Pfam" id="PF13870"/>
    </source>
</evidence>
<evidence type="ECO:0000313" key="9">
    <source>
        <dbReference type="EMBL" id="KAJ8917832.1"/>
    </source>
</evidence>